<dbReference type="InterPro" id="IPR003379">
    <property type="entry name" value="Carboxylase_cons_dom"/>
</dbReference>
<dbReference type="GO" id="GO:0004736">
    <property type="term" value="F:pyruvate carboxylase activity"/>
    <property type="evidence" value="ECO:0007669"/>
    <property type="project" value="TreeGrafter"/>
</dbReference>
<dbReference type="EMBL" id="CAFBIZ010000102">
    <property type="protein sequence ID" value="CAB4849946.1"/>
    <property type="molecule type" value="Genomic_DNA"/>
</dbReference>
<dbReference type="SUPFAM" id="SSF51569">
    <property type="entry name" value="Aldolase"/>
    <property type="match status" value="1"/>
</dbReference>
<name>A0A6J7BW75_9ZZZZ</name>
<dbReference type="Gene3D" id="3.20.20.70">
    <property type="entry name" value="Aldolase class I"/>
    <property type="match status" value="1"/>
</dbReference>
<dbReference type="Pfam" id="PF02436">
    <property type="entry name" value="PYC_OADA"/>
    <property type="match status" value="1"/>
</dbReference>
<feature type="domain" description="Pyruvate carboxyltransferase" evidence="1">
    <location>
        <begin position="4"/>
        <end position="266"/>
    </location>
</feature>
<accession>A0A6J7BW75</accession>
<dbReference type="PANTHER" id="PTHR43778:SF2">
    <property type="entry name" value="PYRUVATE CARBOXYLASE, MITOCHONDRIAL"/>
    <property type="match status" value="1"/>
</dbReference>
<sequence>MTDIEFIDQTLRDGQQSLWGLRMRAYHAAGALPHIDRTFFQVVDLTGAGMFTVLLRLLGDDPWATTDFMIKNLPRSTTRSAIRTLCIIGFGFTPDSVIDLWTQTLAKHGIGSFWLFDCLYDMAVMERAARVVHDAGAVPVPAIMYGLTGVHDDAFFAERARQMATWPGVTSIYVEDAAGVLKPERARTLLPAIRAATGTMPLEIHCHNTTGLAQHNYIEAMKAGFTVLHTASRPMANGPSLPSTEAMVSIVEHMGFRHRLDTTQFAPVEENFIWAAKDAGYPLGRMVEYDPRIYDHQLPGGMTGTLKNQLALNGLSHRWDDVLAEIPRVRAELGSPIMATPFSQFVGIQSVLNIVTPERYSLVPDEVIQYAMGHFGPVPSPIHPDVLDRIMAAPRAAALAGWTRPQPTLKEIRAQFPSGTSDEELLLRYMTSNEEVDTMLRAGPIRTDPRRSSSSILASITELVAEAKGSRPVSVRNEHFAVRLGSPVSAGLGER</sequence>
<dbReference type="SUPFAM" id="SSF89000">
    <property type="entry name" value="post-HMGL domain-like"/>
    <property type="match status" value="1"/>
</dbReference>
<evidence type="ECO:0000313" key="2">
    <source>
        <dbReference type="EMBL" id="CAB4849946.1"/>
    </source>
</evidence>
<dbReference type="GO" id="GO:0005737">
    <property type="term" value="C:cytoplasm"/>
    <property type="evidence" value="ECO:0007669"/>
    <property type="project" value="TreeGrafter"/>
</dbReference>
<organism evidence="2">
    <name type="scientific">freshwater metagenome</name>
    <dbReference type="NCBI Taxonomy" id="449393"/>
    <lineage>
        <taxon>unclassified sequences</taxon>
        <taxon>metagenomes</taxon>
        <taxon>ecological metagenomes</taxon>
    </lineage>
</organism>
<dbReference type="Pfam" id="PF00682">
    <property type="entry name" value="HMGL-like"/>
    <property type="match status" value="1"/>
</dbReference>
<reference evidence="2" key="1">
    <citation type="submission" date="2020-05" db="EMBL/GenBank/DDBJ databases">
        <authorList>
            <person name="Chiriac C."/>
            <person name="Salcher M."/>
            <person name="Ghai R."/>
            <person name="Kavagutti S V."/>
        </authorList>
    </citation>
    <scope>NUCLEOTIDE SEQUENCE</scope>
</reference>
<proteinExistence type="predicted"/>
<dbReference type="InterPro" id="IPR055268">
    <property type="entry name" value="PCB-like"/>
</dbReference>
<dbReference type="InterPro" id="IPR013785">
    <property type="entry name" value="Aldolase_TIM"/>
</dbReference>
<dbReference type="GO" id="GO:0006094">
    <property type="term" value="P:gluconeogenesis"/>
    <property type="evidence" value="ECO:0007669"/>
    <property type="project" value="TreeGrafter"/>
</dbReference>
<dbReference type="PANTHER" id="PTHR43778">
    <property type="entry name" value="PYRUVATE CARBOXYLASE"/>
    <property type="match status" value="1"/>
</dbReference>
<evidence type="ECO:0000259" key="1">
    <source>
        <dbReference type="PROSITE" id="PS50991"/>
    </source>
</evidence>
<dbReference type="InterPro" id="IPR000891">
    <property type="entry name" value="PYR_CT"/>
</dbReference>
<protein>
    <submittedName>
        <fullName evidence="2">Unannotated protein</fullName>
    </submittedName>
</protein>
<dbReference type="PROSITE" id="PS50991">
    <property type="entry name" value="PYR_CT"/>
    <property type="match status" value="1"/>
</dbReference>
<gene>
    <name evidence="2" type="ORF">UFOPK3268_00888</name>
</gene>
<dbReference type="AlphaFoldDB" id="A0A6J7BW75"/>